<organism evidence="1 2">
    <name type="scientific">Ensete ventricosum</name>
    <name type="common">Abyssinian banana</name>
    <name type="synonym">Musa ensete</name>
    <dbReference type="NCBI Taxonomy" id="4639"/>
    <lineage>
        <taxon>Eukaryota</taxon>
        <taxon>Viridiplantae</taxon>
        <taxon>Streptophyta</taxon>
        <taxon>Embryophyta</taxon>
        <taxon>Tracheophyta</taxon>
        <taxon>Spermatophyta</taxon>
        <taxon>Magnoliopsida</taxon>
        <taxon>Liliopsida</taxon>
        <taxon>Zingiberales</taxon>
        <taxon>Musaceae</taxon>
        <taxon>Ensete</taxon>
    </lineage>
</organism>
<dbReference type="Proteomes" id="UP000287651">
    <property type="component" value="Unassembled WGS sequence"/>
</dbReference>
<evidence type="ECO:0000313" key="2">
    <source>
        <dbReference type="Proteomes" id="UP000287651"/>
    </source>
</evidence>
<evidence type="ECO:0000313" key="1">
    <source>
        <dbReference type="EMBL" id="RRT39963.1"/>
    </source>
</evidence>
<dbReference type="PANTHER" id="PTHR31717">
    <property type="entry name" value="ZINC FINGER PROTEIN CONSTANS-LIKE 10"/>
    <property type="match status" value="1"/>
</dbReference>
<name>A0A426XKH4_ENSVE</name>
<dbReference type="EMBL" id="AMZH03019741">
    <property type="protein sequence ID" value="RRT39963.1"/>
    <property type="molecule type" value="Genomic_DNA"/>
</dbReference>
<gene>
    <name evidence="1" type="ORF">B296_00048018</name>
</gene>
<dbReference type="PANTHER" id="PTHR31717:SF142">
    <property type="entry name" value="B-BOX DOMAIN PROTEIN 30-RELATED"/>
    <property type="match status" value="1"/>
</dbReference>
<evidence type="ECO:0008006" key="3">
    <source>
        <dbReference type="Google" id="ProtNLM"/>
    </source>
</evidence>
<sequence length="93" mass="10451">MRDEAKGEEKEDDVDANALHMRRHHSTTALMLIQMQSDERATIYCESGTTFLCWACNASVHGANFLMAYHVRQVTCITCHSLKFGCRVFGVGP</sequence>
<proteinExistence type="predicted"/>
<reference evidence="1 2" key="1">
    <citation type="journal article" date="2014" name="Agronomy (Basel)">
        <title>A Draft Genome Sequence for Ensete ventricosum, the Drought-Tolerant Tree Against Hunger.</title>
        <authorList>
            <person name="Harrison J."/>
            <person name="Moore K.A."/>
            <person name="Paszkiewicz K."/>
            <person name="Jones T."/>
            <person name="Grant M."/>
            <person name="Ambacheew D."/>
            <person name="Muzemil S."/>
            <person name="Studholme D.J."/>
        </authorList>
    </citation>
    <scope>NUCLEOTIDE SEQUENCE [LARGE SCALE GENOMIC DNA]</scope>
</reference>
<dbReference type="AlphaFoldDB" id="A0A426XKH4"/>
<accession>A0A426XKH4</accession>
<protein>
    <recommendedName>
        <fullName evidence="3">B box-type domain-containing protein</fullName>
    </recommendedName>
</protein>
<comment type="caution">
    <text evidence="1">The sequence shown here is derived from an EMBL/GenBank/DDBJ whole genome shotgun (WGS) entry which is preliminary data.</text>
</comment>